<evidence type="ECO:0000256" key="1">
    <source>
        <dbReference type="ARBA" id="ARBA00005724"/>
    </source>
</evidence>
<dbReference type="SUPFAM" id="SSF48371">
    <property type="entry name" value="ARM repeat"/>
    <property type="match status" value="1"/>
</dbReference>
<dbReference type="STRING" id="31234.E3LS00"/>
<dbReference type="InterPro" id="IPR039600">
    <property type="entry name" value="TANGO6/Rtp1"/>
</dbReference>
<dbReference type="InterPro" id="IPR019451">
    <property type="entry name" value="Rtp1_C1"/>
</dbReference>
<evidence type="ECO:0000313" key="3">
    <source>
        <dbReference type="EMBL" id="EFP09560.1"/>
    </source>
</evidence>
<sequence>MKKNCFRICIVYKNVLYFTAETWKNDPFEVLVKQCPKVVSDKYLTPHSVDSIPSTSDDVRTVNADARVHYSQLLGSLYLELASTLSTLRTSSPDEYQLISLQDVSVIKKSFEFFLLTGILPFLEPGVGLPASTRSTFIKSWKLYDGNKESCIERLDFAAKVIVAMLESNEAIAVQFLPKFIYDILAVRYQLLELKVDKYELQLEDIISKCPMDVLFGGLMFLTQDRKSVKTPMWLKISCGKQMTKILVDKDGLSYLLQYYRERAGDTWTDNLPLTKQVAWHLATVPKMFKHPLQYHEIISNQFFELIWSQKVLDKTTVTVFTNYVDELRTRFWLNADLTVFDKILNFWEILGKKLQDRTLTTSEKIETFSPNYVRNLQLLSQLQNTSDTKRLRALIICFIACIEQIPYIKDILKGALDGVGSLGYTIYYYVITPSLVVQLHNRSKTTSMIEEVGERNVDESPVDELWVYGFDNPDDGVARRLDTAFYVVDNVLSSAQTRTLMEMMNAALEDFLKVSEKERDDDFARFVQLDGSKHFSSSHAHLVVGCCYERLISIAGDHGFSQEECIQLIKISESILNNATAKFLRIVARKRAVDVFQLSAAEKKEFEHTRDTARMCLPIISTIFFITQGTPRMQDVHLKSMEAMANFTKAADLLPSEDPTFNSAVDEAKGLLRKLKIDVNQVSAPVVPQRNERRRYNQTDICNEWIDELHDDEPAVKGGALILIAKAFRAKSWHCQKLLDYAAFDTVKDMVSDTDSYVYLSAINCLCEMALFDRHVFDGFIEYYEEIASIPNKDERLIIRVGRTSEALGKLLIARGETSIAYFDRLATVFMSGINEKDELSRASSCGAFGNLLMATGGKGVAKWMDQLLQTITNVLRTDRSPLVRRSATDLIRHSLHSVGRDMFVVLRERLLDIHREVRQLWRTDRDETVRLHAQLCVEEIAAALRQNQEDVDREYQRKLRL</sequence>
<feature type="domain" description="RNA polymerase II assembly factor Rtp1 C-terminal" evidence="2">
    <location>
        <begin position="703"/>
        <end position="818"/>
    </location>
</feature>
<dbReference type="OrthoDB" id="39591at2759"/>
<dbReference type="PANTHER" id="PTHR20959">
    <property type="entry name" value="TRANSPORT AND GOLGI ORGANIZATION PROTEIN 6 FAMILY MEMBER"/>
    <property type="match status" value="1"/>
</dbReference>
<dbReference type="AlphaFoldDB" id="E3LS00"/>
<evidence type="ECO:0000313" key="4">
    <source>
        <dbReference type="Proteomes" id="UP000008281"/>
    </source>
</evidence>
<dbReference type="Proteomes" id="UP000008281">
    <property type="component" value="Unassembled WGS sequence"/>
</dbReference>
<dbReference type="PANTHER" id="PTHR20959:SF1">
    <property type="entry name" value="TRANSPORT AND GOLGI ORGANIZATION PROTEIN 6 HOMOLOG"/>
    <property type="match status" value="1"/>
</dbReference>
<gene>
    <name evidence="3" type="primary">Cre-ekl-6</name>
    <name evidence="3" type="ORF">CRE_25513</name>
</gene>
<accession>E3LS00</accession>
<dbReference type="InterPro" id="IPR011989">
    <property type="entry name" value="ARM-like"/>
</dbReference>
<dbReference type="Gene3D" id="1.25.10.10">
    <property type="entry name" value="Leucine-rich Repeat Variant"/>
    <property type="match status" value="1"/>
</dbReference>
<reference evidence="3" key="1">
    <citation type="submission" date="2007-07" db="EMBL/GenBank/DDBJ databases">
        <title>PCAP assembly of the Caenorhabditis remanei genome.</title>
        <authorList>
            <consortium name="The Caenorhabditis remanei Sequencing Consortium"/>
            <person name="Wilson R.K."/>
        </authorList>
    </citation>
    <scope>NUCLEOTIDE SEQUENCE [LARGE SCALE GENOMIC DNA]</scope>
    <source>
        <strain evidence="3">PB4641</strain>
    </source>
</reference>
<dbReference type="Pfam" id="PF10363">
    <property type="entry name" value="RTP1_C1"/>
    <property type="match status" value="1"/>
</dbReference>
<keyword evidence="4" id="KW-1185">Reference proteome</keyword>
<organism evidence="4">
    <name type="scientific">Caenorhabditis remanei</name>
    <name type="common">Caenorhabditis vulgaris</name>
    <dbReference type="NCBI Taxonomy" id="31234"/>
    <lineage>
        <taxon>Eukaryota</taxon>
        <taxon>Metazoa</taxon>
        <taxon>Ecdysozoa</taxon>
        <taxon>Nematoda</taxon>
        <taxon>Chromadorea</taxon>
        <taxon>Rhabditida</taxon>
        <taxon>Rhabditina</taxon>
        <taxon>Rhabditomorpha</taxon>
        <taxon>Rhabditoidea</taxon>
        <taxon>Rhabditidae</taxon>
        <taxon>Peloderinae</taxon>
        <taxon>Caenorhabditis</taxon>
    </lineage>
</organism>
<proteinExistence type="inferred from homology"/>
<dbReference type="GO" id="GO:0009306">
    <property type="term" value="P:protein secretion"/>
    <property type="evidence" value="ECO:0007669"/>
    <property type="project" value="TreeGrafter"/>
</dbReference>
<protein>
    <submittedName>
        <fullName evidence="3">CRE-EKL-6 protein</fullName>
    </submittedName>
</protein>
<dbReference type="InParanoid" id="E3LS00"/>
<dbReference type="FunCoup" id="E3LS00">
    <property type="interactions" value="18"/>
</dbReference>
<dbReference type="RefSeq" id="XP_003113306.2">
    <property type="nucleotide sequence ID" value="XM_003113258.2"/>
</dbReference>
<dbReference type="EMBL" id="DS268414">
    <property type="protein sequence ID" value="EFP09560.1"/>
    <property type="molecule type" value="Genomic_DNA"/>
</dbReference>
<dbReference type="KEGG" id="crq:GCK72_009583"/>
<dbReference type="FunFam" id="1.25.10.10:FF:001140">
    <property type="entry name" value="Protein CBG09896"/>
    <property type="match status" value="1"/>
</dbReference>
<dbReference type="CTD" id="9815140"/>
<evidence type="ECO:0000259" key="2">
    <source>
        <dbReference type="Pfam" id="PF10363"/>
    </source>
</evidence>
<comment type="similarity">
    <text evidence="1">Belongs to the Tango6 family.</text>
</comment>
<dbReference type="HOGENOM" id="CLU_275743_0_0_1"/>
<dbReference type="eggNOG" id="KOG4653">
    <property type="taxonomic scope" value="Eukaryota"/>
</dbReference>
<dbReference type="InterPro" id="IPR016024">
    <property type="entry name" value="ARM-type_fold"/>
</dbReference>
<dbReference type="OMA" id="INCLCEM"/>
<name>E3LS00_CAERE</name>
<dbReference type="GeneID" id="9815140"/>